<dbReference type="InterPro" id="IPR020471">
    <property type="entry name" value="AKR"/>
</dbReference>
<dbReference type="PANTHER" id="PTHR43150">
    <property type="entry name" value="HYPERKINETIC, ISOFORM M"/>
    <property type="match status" value="1"/>
</dbReference>
<dbReference type="Proteomes" id="UP001611548">
    <property type="component" value="Unassembled WGS sequence"/>
</dbReference>
<dbReference type="PRINTS" id="PR00069">
    <property type="entry name" value="ALDKETRDTASE"/>
</dbReference>
<feature type="domain" description="NADP-dependent oxidoreductase" evidence="5">
    <location>
        <begin position="54"/>
        <end position="318"/>
    </location>
</feature>
<comment type="caution">
    <text evidence="6">The sequence shown here is derived from an EMBL/GenBank/DDBJ whole genome shotgun (WGS) entry which is preliminary data.</text>
</comment>
<dbReference type="RefSeq" id="WP_398719114.1">
    <property type="nucleotide sequence ID" value="NZ_JBIRWE010000009.1"/>
</dbReference>
<evidence type="ECO:0000256" key="3">
    <source>
        <dbReference type="ARBA" id="ARBA00023002"/>
    </source>
</evidence>
<dbReference type="PANTHER" id="PTHR43150:SF4">
    <property type="entry name" value="L-GLYCERALDEHYDE 3-PHOSPHATE REDUCTASE"/>
    <property type="match status" value="1"/>
</dbReference>
<keyword evidence="3" id="KW-0560">Oxidoreductase</keyword>
<evidence type="ECO:0000256" key="4">
    <source>
        <dbReference type="SAM" id="MobiDB-lite"/>
    </source>
</evidence>
<gene>
    <name evidence="6" type="ORF">ACH429_20840</name>
</gene>
<feature type="compositionally biased region" description="Basic and acidic residues" evidence="4">
    <location>
        <begin position="1"/>
        <end position="12"/>
    </location>
</feature>
<evidence type="ECO:0000313" key="7">
    <source>
        <dbReference type="Proteomes" id="UP001611548"/>
    </source>
</evidence>
<dbReference type="SUPFAM" id="SSF51430">
    <property type="entry name" value="NAD(P)-linked oxidoreductase"/>
    <property type="match status" value="1"/>
</dbReference>
<name>A0ABW7UXI7_9ACTN</name>
<feature type="region of interest" description="Disordered" evidence="4">
    <location>
        <begin position="1"/>
        <end position="22"/>
    </location>
</feature>
<dbReference type="EMBL" id="JBIRWE010000009">
    <property type="protein sequence ID" value="MFI1966525.1"/>
    <property type="molecule type" value="Genomic_DNA"/>
</dbReference>
<accession>A0ABW7UXI7</accession>
<keyword evidence="2" id="KW-0521">NADP</keyword>
<dbReference type="Gene3D" id="3.20.20.100">
    <property type="entry name" value="NADP-dependent oxidoreductase domain"/>
    <property type="match status" value="1"/>
</dbReference>
<evidence type="ECO:0000259" key="5">
    <source>
        <dbReference type="Pfam" id="PF00248"/>
    </source>
</evidence>
<comment type="similarity">
    <text evidence="1">Belongs to the shaker potassium channel beta subunit family.</text>
</comment>
<proteinExistence type="inferred from homology"/>
<keyword evidence="7" id="KW-1185">Reference proteome</keyword>
<organism evidence="6 7">
    <name type="scientific">Streptomyces pathocidini</name>
    <dbReference type="NCBI Taxonomy" id="1650571"/>
    <lineage>
        <taxon>Bacteria</taxon>
        <taxon>Bacillati</taxon>
        <taxon>Actinomycetota</taxon>
        <taxon>Actinomycetes</taxon>
        <taxon>Kitasatosporales</taxon>
        <taxon>Streptomycetaceae</taxon>
        <taxon>Streptomyces</taxon>
    </lineage>
</organism>
<sequence>MNDEQREPDKAGPYRNIPMPYRSHGRSGLHTSALGMSLRRCFGNDQSVAAMRSLLTCAVDSGITHFDTAPDYGPPYGAAEENLGLLVSRLSCQRDELVISTRAGLGTLPGPFAGFSSRKRLLSSLDASLRRTGLDYIDVFYAHRHDPFTPLEETMGALDSAVRQGKALYVGLSGYAPALVRKGAAILRRLGTPLVTCKLSYSMRNRWPEHGLLDVLEAEGIGCVAEEPLELDVDPASVGPGLDEFLRDEIEAARRRLAAVATARGQTPAQCAISWILRNECMASVLTNPAGPSDLAEYQLAVENLDFTDAELAAIEACFPDPDSF</sequence>
<protein>
    <submittedName>
        <fullName evidence="6">Aldo/keto reductase</fullName>
    </submittedName>
</protein>
<dbReference type="InterPro" id="IPR036812">
    <property type="entry name" value="NAD(P)_OxRdtase_dom_sf"/>
</dbReference>
<dbReference type="InterPro" id="IPR023210">
    <property type="entry name" value="NADP_OxRdtase_dom"/>
</dbReference>
<dbReference type="InterPro" id="IPR005399">
    <property type="entry name" value="K_chnl_volt-dep_bsu_KCNAB-rel"/>
</dbReference>
<evidence type="ECO:0000313" key="6">
    <source>
        <dbReference type="EMBL" id="MFI1966525.1"/>
    </source>
</evidence>
<reference evidence="6 7" key="1">
    <citation type="submission" date="2024-10" db="EMBL/GenBank/DDBJ databases">
        <title>The Natural Products Discovery Center: Release of the First 8490 Sequenced Strains for Exploring Actinobacteria Biosynthetic Diversity.</title>
        <authorList>
            <person name="Kalkreuter E."/>
            <person name="Kautsar S.A."/>
            <person name="Yang D."/>
            <person name="Bader C.D."/>
            <person name="Teijaro C.N."/>
            <person name="Fluegel L."/>
            <person name="Davis C.M."/>
            <person name="Simpson J.R."/>
            <person name="Lauterbach L."/>
            <person name="Steele A.D."/>
            <person name="Gui C."/>
            <person name="Meng S."/>
            <person name="Li G."/>
            <person name="Viehrig K."/>
            <person name="Ye F."/>
            <person name="Su P."/>
            <person name="Kiefer A.F."/>
            <person name="Nichols A."/>
            <person name="Cepeda A.J."/>
            <person name="Yan W."/>
            <person name="Fan B."/>
            <person name="Jiang Y."/>
            <person name="Adhikari A."/>
            <person name="Zheng C.-J."/>
            <person name="Schuster L."/>
            <person name="Cowan T.M."/>
            <person name="Smanski M.J."/>
            <person name="Chevrette M.G."/>
            <person name="De Carvalho L.P.S."/>
            <person name="Shen B."/>
        </authorList>
    </citation>
    <scope>NUCLEOTIDE SEQUENCE [LARGE SCALE GENOMIC DNA]</scope>
    <source>
        <strain evidence="6 7">NPDC020327</strain>
    </source>
</reference>
<evidence type="ECO:0000256" key="1">
    <source>
        <dbReference type="ARBA" id="ARBA00006515"/>
    </source>
</evidence>
<dbReference type="Pfam" id="PF00248">
    <property type="entry name" value="Aldo_ket_red"/>
    <property type="match status" value="1"/>
</dbReference>
<evidence type="ECO:0000256" key="2">
    <source>
        <dbReference type="ARBA" id="ARBA00022857"/>
    </source>
</evidence>